<protein>
    <submittedName>
        <fullName evidence="2">Uncharacterized protein</fullName>
    </submittedName>
</protein>
<sequence length="462" mass="54716">MNQQRRLSPAQQSPIQRNTIISQHSNRFQFLQVTPTTHPVQYVSLQNYNEVRQVSKERETNQIPPYQQVCPKGFQSLRIMSQPDGNTSKSPVTPIMQSQPNIRPNQNSNSLQLYIDNALRNQRDEMLKLFEQQSKQIDYMHQQQQLIIQQQQIQQEKKKEQKEQKEQKESPNFQSQINQVKEQLHFSITQTCREMIHKLQKQEQTDFKALQVQIEKLKSQLFQINLSTSKQSDKMQQSYKGKENEPEEYQYKKHVNQRNSLDNYDQYIRKYEQFNKQVNDYLINRKIPDHLSSILNSSKDSNSDIHEIEYISSDHPLTDITNVQNIKQIKSQQQQQQPLQQIAQPSITQQFNTQKTTIQTTNQYEDSPIKALNEQMMIDSLDNINVHDPNNLQITKEEFDQLKSQRMSTIHENDDEDEELMYQVDENGFILSQDGHPLIDETGKRIQLTKQEMQFYKNKINS</sequence>
<proteinExistence type="predicted"/>
<evidence type="ECO:0000313" key="3">
    <source>
        <dbReference type="Proteomes" id="UP000692954"/>
    </source>
</evidence>
<accession>A0A8S1LGH5</accession>
<keyword evidence="3" id="KW-1185">Reference proteome</keyword>
<feature type="coiled-coil region" evidence="1">
    <location>
        <begin position="143"/>
        <end position="170"/>
    </location>
</feature>
<dbReference type="EMBL" id="CAJJDN010000022">
    <property type="protein sequence ID" value="CAD8067228.1"/>
    <property type="molecule type" value="Genomic_DNA"/>
</dbReference>
<dbReference type="Proteomes" id="UP000692954">
    <property type="component" value="Unassembled WGS sequence"/>
</dbReference>
<organism evidence="2 3">
    <name type="scientific">Paramecium sonneborni</name>
    <dbReference type="NCBI Taxonomy" id="65129"/>
    <lineage>
        <taxon>Eukaryota</taxon>
        <taxon>Sar</taxon>
        <taxon>Alveolata</taxon>
        <taxon>Ciliophora</taxon>
        <taxon>Intramacronucleata</taxon>
        <taxon>Oligohymenophorea</taxon>
        <taxon>Peniculida</taxon>
        <taxon>Parameciidae</taxon>
        <taxon>Paramecium</taxon>
    </lineage>
</organism>
<evidence type="ECO:0000256" key="1">
    <source>
        <dbReference type="SAM" id="Coils"/>
    </source>
</evidence>
<dbReference type="OrthoDB" id="313382at2759"/>
<keyword evidence="1" id="KW-0175">Coiled coil</keyword>
<evidence type="ECO:0000313" key="2">
    <source>
        <dbReference type="EMBL" id="CAD8067228.1"/>
    </source>
</evidence>
<gene>
    <name evidence="2" type="ORF">PSON_ATCC_30995.1.T0220341</name>
</gene>
<name>A0A8S1LGH5_9CILI</name>
<dbReference type="AlphaFoldDB" id="A0A8S1LGH5"/>
<comment type="caution">
    <text evidence="2">The sequence shown here is derived from an EMBL/GenBank/DDBJ whole genome shotgun (WGS) entry which is preliminary data.</text>
</comment>
<reference evidence="2" key="1">
    <citation type="submission" date="2021-01" db="EMBL/GenBank/DDBJ databases">
        <authorList>
            <consortium name="Genoscope - CEA"/>
            <person name="William W."/>
        </authorList>
    </citation>
    <scope>NUCLEOTIDE SEQUENCE</scope>
</reference>